<dbReference type="AlphaFoldDB" id="A0A1B0ZHG0"/>
<keyword evidence="3 5" id="KW-0687">Ribonucleoprotein</keyword>
<dbReference type="GO" id="GO:0015934">
    <property type="term" value="C:large ribosomal subunit"/>
    <property type="evidence" value="ECO:0007669"/>
    <property type="project" value="InterPro"/>
</dbReference>
<evidence type="ECO:0000256" key="5">
    <source>
        <dbReference type="HAMAP-Rule" id="MF_00340"/>
    </source>
</evidence>
<keyword evidence="2 5" id="KW-0689">Ribosomal protein</keyword>
<dbReference type="STRING" id="1630135.DAD186_08950"/>
<evidence type="ECO:0000313" key="6">
    <source>
        <dbReference type="EMBL" id="ANP27445.1"/>
    </source>
</evidence>
<evidence type="ECO:0000313" key="7">
    <source>
        <dbReference type="Proteomes" id="UP000092596"/>
    </source>
</evidence>
<evidence type="ECO:0000256" key="3">
    <source>
        <dbReference type="ARBA" id="ARBA00023274"/>
    </source>
</evidence>
<evidence type="ECO:0000256" key="4">
    <source>
        <dbReference type="ARBA" id="ARBA00035178"/>
    </source>
</evidence>
<dbReference type="KEGG" id="dva:DAD186_08950"/>
<reference evidence="6 7" key="1">
    <citation type="submission" date="2015-06" db="EMBL/GenBank/DDBJ databases">
        <title>Investigation of pathophysiology for high-risk pregnancy and development of treatment modality based on it.</title>
        <authorList>
            <person name="Kim B.-C."/>
            <person name="Lim S."/>
        </authorList>
    </citation>
    <scope>NUCLEOTIDE SEQUENCE [LARGE SCALE GENOMIC DNA]</scope>
    <source>
        <strain evidence="6 7">AD1-86</strain>
    </source>
</reference>
<dbReference type="Pfam" id="PF01783">
    <property type="entry name" value="Ribosomal_L32p"/>
    <property type="match status" value="1"/>
</dbReference>
<evidence type="ECO:0000256" key="1">
    <source>
        <dbReference type="ARBA" id="ARBA00008560"/>
    </source>
</evidence>
<dbReference type="InterPro" id="IPR011332">
    <property type="entry name" value="Ribosomal_zn-bd"/>
</dbReference>
<gene>
    <name evidence="5" type="primary">rpmF</name>
    <name evidence="6" type="ORF">DAD186_08950</name>
</gene>
<name>A0A1B0ZHG0_9MICO</name>
<proteinExistence type="inferred from homology"/>
<dbReference type="InterPro" id="IPR002677">
    <property type="entry name" value="Ribosomal_bL32"/>
</dbReference>
<dbReference type="HAMAP" id="MF_00340">
    <property type="entry name" value="Ribosomal_bL32"/>
    <property type="match status" value="1"/>
</dbReference>
<dbReference type="SUPFAM" id="SSF57829">
    <property type="entry name" value="Zn-binding ribosomal proteins"/>
    <property type="match status" value="1"/>
</dbReference>
<dbReference type="RefSeq" id="WP_065247649.1">
    <property type="nucleotide sequence ID" value="NZ_CP012117.1"/>
</dbReference>
<accession>A0A1B0ZHG0</accession>
<sequence>MAVPKYKMSRARTRSRRANWKAETTDLVKVTVRGRTAAVPRRLAKAYQRGLIEIDG</sequence>
<dbReference type="NCBIfam" id="TIGR01031">
    <property type="entry name" value="rpmF_bact"/>
    <property type="match status" value="1"/>
</dbReference>
<evidence type="ECO:0000256" key="2">
    <source>
        <dbReference type="ARBA" id="ARBA00022980"/>
    </source>
</evidence>
<dbReference type="GO" id="GO:0003735">
    <property type="term" value="F:structural constituent of ribosome"/>
    <property type="evidence" value="ECO:0007669"/>
    <property type="project" value="InterPro"/>
</dbReference>
<organism evidence="6 7">
    <name type="scientific">Dermabacter vaginalis</name>
    <dbReference type="NCBI Taxonomy" id="1630135"/>
    <lineage>
        <taxon>Bacteria</taxon>
        <taxon>Bacillati</taxon>
        <taxon>Actinomycetota</taxon>
        <taxon>Actinomycetes</taxon>
        <taxon>Micrococcales</taxon>
        <taxon>Dermabacteraceae</taxon>
        <taxon>Dermabacter</taxon>
    </lineage>
</organism>
<dbReference type="EMBL" id="CP012117">
    <property type="protein sequence ID" value="ANP27445.1"/>
    <property type="molecule type" value="Genomic_DNA"/>
</dbReference>
<comment type="similarity">
    <text evidence="1 5">Belongs to the bacterial ribosomal protein bL32 family.</text>
</comment>
<dbReference type="Proteomes" id="UP000092596">
    <property type="component" value="Chromosome"/>
</dbReference>
<dbReference type="GO" id="GO:0006412">
    <property type="term" value="P:translation"/>
    <property type="evidence" value="ECO:0007669"/>
    <property type="project" value="UniProtKB-UniRule"/>
</dbReference>
<dbReference type="PATRIC" id="fig|1630135.4.peg.895"/>
<protein>
    <recommendedName>
        <fullName evidence="4 5">Large ribosomal subunit protein bL32</fullName>
    </recommendedName>
</protein>